<dbReference type="EMBL" id="AMCW01000112">
    <property type="protein sequence ID" value="EKK00815.1"/>
    <property type="molecule type" value="Genomic_DNA"/>
</dbReference>
<dbReference type="InterPro" id="IPR017827">
    <property type="entry name" value="HSQ_synthase_HpnC"/>
</dbReference>
<dbReference type="GO" id="GO:0004311">
    <property type="term" value="F:geranylgeranyl diphosphate synthase activity"/>
    <property type="evidence" value="ECO:0007669"/>
    <property type="project" value="InterPro"/>
</dbReference>
<organism evidence="2 3">
    <name type="scientific">Rhodopirellula baltica SH28</name>
    <dbReference type="NCBI Taxonomy" id="993517"/>
    <lineage>
        <taxon>Bacteria</taxon>
        <taxon>Pseudomonadati</taxon>
        <taxon>Planctomycetota</taxon>
        <taxon>Planctomycetia</taxon>
        <taxon>Pirellulales</taxon>
        <taxon>Pirellulaceae</taxon>
        <taxon>Rhodopirellula</taxon>
    </lineage>
</organism>
<dbReference type="NCBIfam" id="TIGR03464">
    <property type="entry name" value="HpnC"/>
    <property type="match status" value="1"/>
</dbReference>
<dbReference type="PANTHER" id="PTHR31480">
    <property type="entry name" value="BIFUNCTIONAL LYCOPENE CYCLASE/PHYTOENE SYNTHASE"/>
    <property type="match status" value="1"/>
</dbReference>
<protein>
    <submittedName>
        <fullName evidence="2">Squalene synthase HpnC</fullName>
    </submittedName>
</protein>
<dbReference type="SFLD" id="SFLDS00005">
    <property type="entry name" value="Isoprenoid_Synthase_Type_I"/>
    <property type="match status" value="1"/>
</dbReference>
<accession>K5CBN1</accession>
<dbReference type="Pfam" id="PF00494">
    <property type="entry name" value="SQS_PSY"/>
    <property type="match status" value="1"/>
</dbReference>
<reference evidence="2 3" key="1">
    <citation type="journal article" date="2013" name="Mar. Genomics">
        <title>Expression of sulfatases in Rhodopirellula baltica and the diversity of sulfatases in the genus Rhodopirellula.</title>
        <authorList>
            <person name="Wegner C.E."/>
            <person name="Richter-Heitmann T."/>
            <person name="Klindworth A."/>
            <person name="Klockow C."/>
            <person name="Richter M."/>
            <person name="Achstetter T."/>
            <person name="Glockner F.O."/>
            <person name="Harder J."/>
        </authorList>
    </citation>
    <scope>NUCLEOTIDE SEQUENCE [LARGE SCALE GENOMIC DNA]</scope>
    <source>
        <strain evidence="2 3">SH28</strain>
    </source>
</reference>
<evidence type="ECO:0000313" key="2">
    <source>
        <dbReference type="EMBL" id="EKK00815.1"/>
    </source>
</evidence>
<dbReference type="InterPro" id="IPR002060">
    <property type="entry name" value="Squ/phyt_synthse"/>
</dbReference>
<dbReference type="CDD" id="cd00683">
    <property type="entry name" value="Trans_IPPS_HH"/>
    <property type="match status" value="1"/>
</dbReference>
<proteinExistence type="predicted"/>
<dbReference type="PATRIC" id="fig|993517.3.peg.4175"/>
<dbReference type="AlphaFoldDB" id="K5CBN1"/>
<name>K5CBN1_RHOBT</name>
<dbReference type="SFLD" id="SFLDG01018">
    <property type="entry name" value="Squalene/Phytoene_Synthase_Lik"/>
    <property type="match status" value="1"/>
</dbReference>
<dbReference type="InterPro" id="IPR008949">
    <property type="entry name" value="Isoprenoid_synthase_dom_sf"/>
</dbReference>
<dbReference type="GO" id="GO:0016114">
    <property type="term" value="P:terpenoid biosynthetic process"/>
    <property type="evidence" value="ECO:0007669"/>
    <property type="project" value="UniProtKB-ARBA"/>
</dbReference>
<feature type="compositionally biased region" description="Low complexity" evidence="1">
    <location>
        <begin position="25"/>
        <end position="40"/>
    </location>
</feature>
<feature type="region of interest" description="Disordered" evidence="1">
    <location>
        <begin position="1"/>
        <end position="45"/>
    </location>
</feature>
<evidence type="ECO:0000313" key="3">
    <source>
        <dbReference type="Proteomes" id="UP000007993"/>
    </source>
</evidence>
<dbReference type="FunFam" id="1.10.600.10:FF:000083">
    <property type="entry name" value="Squalene synthase HpnC"/>
    <property type="match status" value="1"/>
</dbReference>
<dbReference type="InterPro" id="IPR033904">
    <property type="entry name" value="Trans_IPPS_HH"/>
</dbReference>
<dbReference type="SFLD" id="SFLDG01212">
    <property type="entry name" value="Phytoene_synthase_like"/>
    <property type="match status" value="1"/>
</dbReference>
<sequence>MPPATTFDRTDEPNRGSGCADSGRSESGGTESENTGSGRSVAKSTSIIHGEDGRGCFRDGLADSRAECRAIAKASRENFLVATCLLPRGVRQPFYDLYAFCRTADDLADESGTPEKAVQALAEYRQAVAAMYTVERQDGQIAGIFVALADTVHRFSIPRQLLDDLLDAFVQDQSVVRYRDEEQLLDYCRRSANPVGRMILRLADADSDENALLSDEICTALQLVNFWQDVSRDRLIGRVYLPESIMHRFGFEEETIRRGLDSGQTTPSEVREAIKFLCERTRERFHRGVPLVDRVPGWLSADLKLFVEGGLATVDAIEAIDFDVLRVRPVVRRSTQLRLLGQAMWQRFRSGRVRGETSR</sequence>
<gene>
    <name evidence="2" type="ORF">RBSH_03842</name>
</gene>
<dbReference type="Proteomes" id="UP000007993">
    <property type="component" value="Unassembled WGS sequence"/>
</dbReference>
<evidence type="ECO:0000256" key="1">
    <source>
        <dbReference type="SAM" id="MobiDB-lite"/>
    </source>
</evidence>
<dbReference type="Gene3D" id="1.10.600.10">
    <property type="entry name" value="Farnesyl Diphosphate Synthase"/>
    <property type="match status" value="1"/>
</dbReference>
<comment type="caution">
    <text evidence="2">The sequence shown here is derived from an EMBL/GenBank/DDBJ whole genome shotgun (WGS) entry which is preliminary data.</text>
</comment>
<dbReference type="InterPro" id="IPR044843">
    <property type="entry name" value="Trans_IPPS_bact-type"/>
</dbReference>
<dbReference type="SUPFAM" id="SSF48576">
    <property type="entry name" value="Terpenoid synthases"/>
    <property type="match status" value="1"/>
</dbReference>
<dbReference type="GO" id="GO:0051996">
    <property type="term" value="F:squalene synthase [NAD(P)H] activity"/>
    <property type="evidence" value="ECO:0007669"/>
    <property type="project" value="InterPro"/>
</dbReference>